<feature type="compositionally biased region" description="Polar residues" evidence="2">
    <location>
        <begin position="706"/>
        <end position="721"/>
    </location>
</feature>
<name>A0AAV1HG02_XYRNO</name>
<feature type="compositionally biased region" description="Polar residues" evidence="2">
    <location>
        <begin position="346"/>
        <end position="356"/>
    </location>
</feature>
<dbReference type="Proteomes" id="UP001178508">
    <property type="component" value="Chromosome 21"/>
</dbReference>
<dbReference type="EMBL" id="OY660884">
    <property type="protein sequence ID" value="CAJ1083664.1"/>
    <property type="molecule type" value="Genomic_DNA"/>
</dbReference>
<gene>
    <name evidence="3" type="ORF">XNOV1_A011023</name>
</gene>
<feature type="region of interest" description="Disordered" evidence="2">
    <location>
        <begin position="316"/>
        <end position="358"/>
    </location>
</feature>
<evidence type="ECO:0000256" key="1">
    <source>
        <dbReference type="SAM" id="Coils"/>
    </source>
</evidence>
<reference evidence="3" key="1">
    <citation type="submission" date="2023-08" db="EMBL/GenBank/DDBJ databases">
        <authorList>
            <person name="Alioto T."/>
            <person name="Alioto T."/>
            <person name="Gomez Garrido J."/>
        </authorList>
    </citation>
    <scope>NUCLEOTIDE SEQUENCE</scope>
</reference>
<sequence length="750" mass="84585">MASSGLSAGDRTPPECPRRIRQRPRYLDAYEVDLPPSHNFEQSHGGSTRSLIQTRPRMFDLPINRSMDNIHKIGVSPSLRANELYKADPMNMFDMNDKELLRPRTPTPPGSPDSVRYSTSGKTNNKELLELFKLQMATTEEATRRLEEAAIQREQLQAKMQMERERLQAEQQVVLARQQAETIAALARQQAELQAERERRQAERESAHTQALVALAKQNDEAARQTIQLLTEAYQSQSARPSARSSRQSSRRESRQHSPARLSQAVYGTKAEPIEVAIQLSNKLQALDDEMRDHAKFPAPHISSAYQGDREPIYSIPAQLSQPPPPLDGHGTVTPPPAASSQPQPGLQNYGPSNQADLDDRYGRTWDYVLQEMRDIEKLPPVKDDRTLDDLSVRVQSLVGMLQSQQEKGNHELHASSNVERILDKLPKFRQERFRRQRNYLHAPQHELSLMDLSTFLRMEVRSLRLDPSLRGGPTPGDVGKKSRANPYSCGPDFLRRPEEDWPLPPSIAENPDEAELKRSPFCGLCQVPPADGPCLDDSPTLEHLQRATFLWHHPDLPATTDLTSINWPQLKDFSSPPPPLDHIFTPSPLHPRTAPIHLPWTPEHIIPQHRDLSTDLHPGCIRILTSSFELQPRATLKSDKCNRTTTAHSPSPTDYELPFLVALWRVPVALPVVLLPCVRFCVDMTTMISSFKQPDTSHPTPPLPQTTSTCKSQNPITSNRRTVKPMATNSNTPWRSKPTLPPIKKGHAH</sequence>
<dbReference type="AlphaFoldDB" id="A0AAV1HG02"/>
<proteinExistence type="predicted"/>
<accession>A0AAV1HG02</accession>
<evidence type="ECO:0000313" key="4">
    <source>
        <dbReference type="Proteomes" id="UP001178508"/>
    </source>
</evidence>
<evidence type="ECO:0000256" key="2">
    <source>
        <dbReference type="SAM" id="MobiDB-lite"/>
    </source>
</evidence>
<feature type="region of interest" description="Disordered" evidence="2">
    <location>
        <begin position="232"/>
        <end position="265"/>
    </location>
</feature>
<protein>
    <submittedName>
        <fullName evidence="3">PREDICTED: uncharacterized protein LOC109647932, partial</fullName>
    </submittedName>
</protein>
<feature type="region of interest" description="Disordered" evidence="2">
    <location>
        <begin position="101"/>
        <end position="121"/>
    </location>
</feature>
<feature type="compositionally biased region" description="Low complexity" evidence="2">
    <location>
        <begin position="235"/>
        <end position="248"/>
    </location>
</feature>
<keyword evidence="1" id="KW-0175">Coiled coil</keyword>
<evidence type="ECO:0000313" key="3">
    <source>
        <dbReference type="EMBL" id="CAJ1083664.1"/>
    </source>
</evidence>
<feature type="coiled-coil region" evidence="1">
    <location>
        <begin position="139"/>
        <end position="208"/>
    </location>
</feature>
<feature type="region of interest" description="Disordered" evidence="2">
    <location>
        <begin position="692"/>
        <end position="750"/>
    </location>
</feature>
<feature type="region of interest" description="Disordered" evidence="2">
    <location>
        <begin position="1"/>
        <end position="23"/>
    </location>
</feature>
<feature type="region of interest" description="Disordered" evidence="2">
    <location>
        <begin position="467"/>
        <end position="513"/>
    </location>
</feature>
<keyword evidence="4" id="KW-1185">Reference proteome</keyword>
<organism evidence="3 4">
    <name type="scientific">Xyrichtys novacula</name>
    <name type="common">Pearly razorfish</name>
    <name type="synonym">Hemipteronotus novacula</name>
    <dbReference type="NCBI Taxonomy" id="13765"/>
    <lineage>
        <taxon>Eukaryota</taxon>
        <taxon>Metazoa</taxon>
        <taxon>Chordata</taxon>
        <taxon>Craniata</taxon>
        <taxon>Vertebrata</taxon>
        <taxon>Euteleostomi</taxon>
        <taxon>Actinopterygii</taxon>
        <taxon>Neopterygii</taxon>
        <taxon>Teleostei</taxon>
        <taxon>Neoteleostei</taxon>
        <taxon>Acanthomorphata</taxon>
        <taxon>Eupercaria</taxon>
        <taxon>Labriformes</taxon>
        <taxon>Labridae</taxon>
        <taxon>Xyrichtys</taxon>
    </lineage>
</organism>